<dbReference type="InterPro" id="IPR051532">
    <property type="entry name" value="Ester_Hydrolysis_Enzymes"/>
</dbReference>
<dbReference type="SUPFAM" id="SSF52266">
    <property type="entry name" value="SGNH hydrolase"/>
    <property type="match status" value="1"/>
</dbReference>
<dbReference type="Gene3D" id="2.60.120.560">
    <property type="entry name" value="Exo-inulinase, domain 1"/>
    <property type="match status" value="2"/>
</dbReference>
<dbReference type="KEGG" id="rlc:K227x_43030"/>
<dbReference type="Pfam" id="PF06439">
    <property type="entry name" value="3keto-disac_hyd"/>
    <property type="match status" value="1"/>
</dbReference>
<dbReference type="Gene3D" id="3.40.50.1110">
    <property type="entry name" value="SGNH hydrolase"/>
    <property type="match status" value="1"/>
</dbReference>
<feature type="chain" id="PRO_5022035459" evidence="1">
    <location>
        <begin position="19"/>
        <end position="455"/>
    </location>
</feature>
<keyword evidence="5" id="KW-1185">Reference proteome</keyword>
<dbReference type="PANTHER" id="PTHR30383:SF32">
    <property type="entry name" value="SGNH-HYDROLASE"/>
    <property type="match status" value="1"/>
</dbReference>
<organism evidence="4 5">
    <name type="scientific">Rubripirellula lacrimiformis</name>
    <dbReference type="NCBI Taxonomy" id="1930273"/>
    <lineage>
        <taxon>Bacteria</taxon>
        <taxon>Pseudomonadati</taxon>
        <taxon>Planctomycetota</taxon>
        <taxon>Planctomycetia</taxon>
        <taxon>Pirellulales</taxon>
        <taxon>Pirellulaceae</taxon>
        <taxon>Rubripirellula</taxon>
    </lineage>
</organism>
<dbReference type="InterPro" id="IPR010496">
    <property type="entry name" value="AL/BT2_dom"/>
</dbReference>
<evidence type="ECO:0000313" key="4">
    <source>
        <dbReference type="EMBL" id="QDT05898.1"/>
    </source>
</evidence>
<dbReference type="Pfam" id="PF13472">
    <property type="entry name" value="Lipase_GDSL_2"/>
    <property type="match status" value="1"/>
</dbReference>
<name>A0A517NFP7_9BACT</name>
<dbReference type="Proteomes" id="UP000318538">
    <property type="component" value="Chromosome"/>
</dbReference>
<reference evidence="4 5" key="1">
    <citation type="submission" date="2019-02" db="EMBL/GenBank/DDBJ databases">
        <title>Deep-cultivation of Planctomycetes and their phenomic and genomic characterization uncovers novel biology.</title>
        <authorList>
            <person name="Wiegand S."/>
            <person name="Jogler M."/>
            <person name="Boedeker C."/>
            <person name="Pinto D."/>
            <person name="Vollmers J."/>
            <person name="Rivas-Marin E."/>
            <person name="Kohn T."/>
            <person name="Peeters S.H."/>
            <person name="Heuer A."/>
            <person name="Rast P."/>
            <person name="Oberbeckmann S."/>
            <person name="Bunk B."/>
            <person name="Jeske O."/>
            <person name="Meyerdierks A."/>
            <person name="Storesund J.E."/>
            <person name="Kallscheuer N."/>
            <person name="Luecker S."/>
            <person name="Lage O.M."/>
            <person name="Pohl T."/>
            <person name="Merkel B.J."/>
            <person name="Hornburger P."/>
            <person name="Mueller R.-W."/>
            <person name="Bruemmer F."/>
            <person name="Labrenz M."/>
            <person name="Spormann A.M."/>
            <person name="Op den Camp H."/>
            <person name="Overmann J."/>
            <person name="Amann R."/>
            <person name="Jetten M.S.M."/>
            <person name="Mascher T."/>
            <person name="Medema M.H."/>
            <person name="Devos D.P."/>
            <person name="Kaster A.-K."/>
            <person name="Ovreas L."/>
            <person name="Rohde M."/>
            <person name="Galperin M.Y."/>
            <person name="Jogler C."/>
        </authorList>
    </citation>
    <scope>NUCLEOTIDE SEQUENCE [LARGE SCALE GENOMIC DNA]</scope>
    <source>
        <strain evidence="4 5">K22_7</strain>
    </source>
</reference>
<dbReference type="GO" id="GO:0004622">
    <property type="term" value="F:phosphatidylcholine lysophospholipase activity"/>
    <property type="evidence" value="ECO:0007669"/>
    <property type="project" value="TreeGrafter"/>
</dbReference>
<accession>A0A517NFP7</accession>
<evidence type="ECO:0000256" key="1">
    <source>
        <dbReference type="SAM" id="SignalP"/>
    </source>
</evidence>
<keyword evidence="1" id="KW-0732">Signal</keyword>
<dbReference type="InterPro" id="IPR013830">
    <property type="entry name" value="SGNH_hydro"/>
</dbReference>
<feature type="domain" description="SGNH hydrolase-type esterase" evidence="3">
    <location>
        <begin position="80"/>
        <end position="240"/>
    </location>
</feature>
<sequence precursor="true">MRFAPVCFVIFSLLYGTAATGQTVASEKPVQQRRFEIPATNDEMPGTGPVRRYDWMKNLWDQRRSTFADRVEQDKGSIVFFGDSITQGWTDDFRGRFDALNTPVANRGISGDTTRGMLYRIQGDVLDLDPAAVVMLMGTNDLEEKADADSVAGNVERIIGRLNQHNSEMPIVLCLVMPSSETKSRSAKDIQAINAKLLDTVRGNPQVTVVDTWTLFAGANGDAKKEEFPDLLHPNAIGYEKWTAALMPLFATLGFVDASTEAFQVEDGFTNLFNGKDLTGWGFRTTPAKARKGRSNWIARDPSVTWPLVEKDIALDGMTASPDNRFRAIDGRLVVTTPPEGRKIQQLYTTQDFAGDFTLKLEFRAGANADSGVFLCGHQLQVRDFPLAGPYKKLKDFRPFQWNELVVVARDGKARCTCNGEVLEDEFDVPAKGPIGLEGDRGQIEYRRIRLRNDS</sequence>
<dbReference type="AlphaFoldDB" id="A0A517NFP7"/>
<dbReference type="OrthoDB" id="2513075at2"/>
<dbReference type="PANTHER" id="PTHR30383">
    <property type="entry name" value="THIOESTERASE 1/PROTEASE 1/LYSOPHOSPHOLIPASE L1"/>
    <property type="match status" value="1"/>
</dbReference>
<evidence type="ECO:0000259" key="2">
    <source>
        <dbReference type="Pfam" id="PF06439"/>
    </source>
</evidence>
<keyword evidence="4" id="KW-0378">Hydrolase</keyword>
<dbReference type="RefSeq" id="WP_145172240.1">
    <property type="nucleotide sequence ID" value="NZ_CP036525.1"/>
</dbReference>
<proteinExistence type="predicted"/>
<evidence type="ECO:0000313" key="5">
    <source>
        <dbReference type="Proteomes" id="UP000318538"/>
    </source>
</evidence>
<dbReference type="InterPro" id="IPR036514">
    <property type="entry name" value="SGNH_hydro_sf"/>
</dbReference>
<dbReference type="EMBL" id="CP036525">
    <property type="protein sequence ID" value="QDT05898.1"/>
    <property type="molecule type" value="Genomic_DNA"/>
</dbReference>
<gene>
    <name evidence="4" type="ORF">K227x_43030</name>
</gene>
<feature type="domain" description="3-keto-alpha-glucoside-1,2-lyase/3-keto-2-hydroxy-glucal hydratase" evidence="2">
    <location>
        <begin position="268"/>
        <end position="452"/>
    </location>
</feature>
<evidence type="ECO:0000259" key="3">
    <source>
        <dbReference type="Pfam" id="PF13472"/>
    </source>
</evidence>
<feature type="signal peptide" evidence="1">
    <location>
        <begin position="1"/>
        <end position="18"/>
    </location>
</feature>
<protein>
    <submittedName>
        <fullName evidence="4">GDSL-like Lipase/Acylhydrolase</fullName>
    </submittedName>
</protein>